<proteinExistence type="predicted"/>
<dbReference type="Proteomes" id="UP000429232">
    <property type="component" value="Chromosome"/>
</dbReference>
<evidence type="ECO:0008006" key="3">
    <source>
        <dbReference type="Google" id="ProtNLM"/>
    </source>
</evidence>
<gene>
    <name evidence="1" type="ORF">GO620_016955</name>
</gene>
<organism evidence="1 2">
    <name type="scientific">Mucilaginibacter ginkgonis</name>
    <dbReference type="NCBI Taxonomy" id="2682091"/>
    <lineage>
        <taxon>Bacteria</taxon>
        <taxon>Pseudomonadati</taxon>
        <taxon>Bacteroidota</taxon>
        <taxon>Sphingobacteriia</taxon>
        <taxon>Sphingobacteriales</taxon>
        <taxon>Sphingobacteriaceae</taxon>
        <taxon>Mucilaginibacter</taxon>
    </lineage>
</organism>
<evidence type="ECO:0000313" key="1">
    <source>
        <dbReference type="EMBL" id="QQL49832.1"/>
    </source>
</evidence>
<sequence>MKRKPEDERLHENEEIIGADYTVILQWIILVGSTLFSLFTGYILRDTPFSGNLFLIIFCVLVFFIVCIWRLFSFADVSISSTHIIYRKMTGTQRRLLTDIKSIESGITIGNYYMEFIDGYKVYFRLKNSEFLSTFFSNDAPATLERLRRKLKVIEI</sequence>
<dbReference type="KEGG" id="mgik:GO620_016955"/>
<name>A0A6I4HVD5_9SPHI</name>
<keyword evidence="2" id="KW-1185">Reference proteome</keyword>
<evidence type="ECO:0000313" key="2">
    <source>
        <dbReference type="Proteomes" id="UP000429232"/>
    </source>
</evidence>
<accession>A0A6I4HVD5</accession>
<reference evidence="1 2" key="1">
    <citation type="submission" date="2020-12" db="EMBL/GenBank/DDBJ databases">
        <title>HMF7856_wgs.fasta genome submission.</title>
        <authorList>
            <person name="Kang H."/>
            <person name="Kim H."/>
            <person name="Joh K."/>
        </authorList>
    </citation>
    <scope>NUCLEOTIDE SEQUENCE [LARGE SCALE GENOMIC DNA]</scope>
    <source>
        <strain evidence="1 2">HMF7856</strain>
    </source>
</reference>
<dbReference type="RefSeq" id="WP_157523457.1">
    <property type="nucleotide sequence ID" value="NZ_CP066775.1"/>
</dbReference>
<dbReference type="EMBL" id="CP066775">
    <property type="protein sequence ID" value="QQL49832.1"/>
    <property type="molecule type" value="Genomic_DNA"/>
</dbReference>
<protein>
    <recommendedName>
        <fullName evidence="3">PH (Pleckstrin Homology) domain-containing protein</fullName>
    </recommendedName>
</protein>
<dbReference type="AlphaFoldDB" id="A0A6I4HVD5"/>